<feature type="transmembrane region" description="Helical" evidence="9">
    <location>
        <begin position="12"/>
        <end position="34"/>
    </location>
</feature>
<keyword evidence="7 9" id="KW-0472">Membrane</keyword>
<dbReference type="GO" id="GO:0022857">
    <property type="term" value="F:transmembrane transporter activity"/>
    <property type="evidence" value="ECO:0007669"/>
    <property type="project" value="UniProtKB-UniRule"/>
</dbReference>
<comment type="similarity">
    <text evidence="8 9">Belongs to the TRAP transporter small permease family.</text>
</comment>
<keyword evidence="2 9" id="KW-0813">Transport</keyword>
<comment type="caution">
    <text evidence="11">The sequence shown here is derived from an EMBL/GenBank/DDBJ whole genome shotgun (WGS) entry which is preliminary data.</text>
</comment>
<dbReference type="GO" id="GO:0005886">
    <property type="term" value="C:plasma membrane"/>
    <property type="evidence" value="ECO:0007669"/>
    <property type="project" value="UniProtKB-SubCell"/>
</dbReference>
<evidence type="ECO:0000256" key="9">
    <source>
        <dbReference type="RuleBase" id="RU369079"/>
    </source>
</evidence>
<dbReference type="InterPro" id="IPR007387">
    <property type="entry name" value="TRAP_DctQ"/>
</dbReference>
<evidence type="ECO:0000256" key="4">
    <source>
        <dbReference type="ARBA" id="ARBA00022519"/>
    </source>
</evidence>
<keyword evidence="6 9" id="KW-1133">Transmembrane helix</keyword>
<feature type="transmembrane region" description="Helical" evidence="9">
    <location>
        <begin position="40"/>
        <end position="68"/>
    </location>
</feature>
<evidence type="ECO:0000313" key="12">
    <source>
        <dbReference type="Proteomes" id="UP000315400"/>
    </source>
</evidence>
<reference evidence="11 12" key="1">
    <citation type="submission" date="2019-06" db="EMBL/GenBank/DDBJ databases">
        <title>Metagenome assembled Genome of Spiribacter salinus SL48-SHIP from the microbial mat of Salt Lake 48 (Novosibirsk region, Russia).</title>
        <authorList>
            <person name="Shipova A."/>
            <person name="Rozanov A.S."/>
            <person name="Bryanskaya A.V."/>
            <person name="Peltek S.E."/>
        </authorList>
    </citation>
    <scope>NUCLEOTIDE SEQUENCE [LARGE SCALE GENOMIC DNA]</scope>
    <source>
        <strain evidence="11">SL48-SHIP-2</strain>
    </source>
</reference>
<keyword evidence="3" id="KW-1003">Cell membrane</keyword>
<evidence type="ECO:0000256" key="6">
    <source>
        <dbReference type="ARBA" id="ARBA00022989"/>
    </source>
</evidence>
<name>A0A540VQW0_9GAMM</name>
<comment type="subcellular location">
    <subcellularLocation>
        <location evidence="1 9">Cell inner membrane</location>
        <topology evidence="1 9">Multi-pass membrane protein</topology>
    </subcellularLocation>
</comment>
<accession>A0A540VQW0</accession>
<sequence length="186" mass="20477">MSDNTATKVGKNIEVFLEGLAGIALLMMMLVTAVDVIGRYFFGLAITGSVELTQITLAVVVFLAFPLVCWREEHVSIDLLDSIFPHRFVWFRQCTINLLCTAALWIMTPTIWALAERALQWGDTTEYLDIPMGYLIGLMAVMTAIAALLTLLRAVLYLLEGLGLVRSGGPLSASKVHDPEDFQANV</sequence>
<comment type="subunit">
    <text evidence="9">The complex comprises the extracytoplasmic solute receptor protein and the two transmembrane proteins.</text>
</comment>
<keyword evidence="5 9" id="KW-0812">Transmembrane</keyword>
<organism evidence="11 12">
    <name type="scientific">Spiribacter salinus</name>
    <dbReference type="NCBI Taxonomy" id="1335746"/>
    <lineage>
        <taxon>Bacteria</taxon>
        <taxon>Pseudomonadati</taxon>
        <taxon>Pseudomonadota</taxon>
        <taxon>Gammaproteobacteria</taxon>
        <taxon>Chromatiales</taxon>
        <taxon>Ectothiorhodospiraceae</taxon>
        <taxon>Spiribacter</taxon>
    </lineage>
</organism>
<dbReference type="Pfam" id="PF04290">
    <property type="entry name" value="DctQ"/>
    <property type="match status" value="1"/>
</dbReference>
<evidence type="ECO:0000256" key="2">
    <source>
        <dbReference type="ARBA" id="ARBA00022448"/>
    </source>
</evidence>
<feature type="transmembrane region" description="Helical" evidence="9">
    <location>
        <begin position="89"/>
        <end position="114"/>
    </location>
</feature>
<evidence type="ECO:0000256" key="3">
    <source>
        <dbReference type="ARBA" id="ARBA00022475"/>
    </source>
</evidence>
<evidence type="ECO:0000256" key="7">
    <source>
        <dbReference type="ARBA" id="ARBA00023136"/>
    </source>
</evidence>
<keyword evidence="4 9" id="KW-0997">Cell inner membrane</keyword>
<comment type="function">
    <text evidence="9">Part of the tripartite ATP-independent periplasmic (TRAP) transport system.</text>
</comment>
<evidence type="ECO:0000256" key="8">
    <source>
        <dbReference type="ARBA" id="ARBA00038436"/>
    </source>
</evidence>
<feature type="domain" description="Tripartite ATP-independent periplasmic transporters DctQ component" evidence="10">
    <location>
        <begin position="28"/>
        <end position="155"/>
    </location>
</feature>
<evidence type="ECO:0000313" key="11">
    <source>
        <dbReference type="EMBL" id="TQE99141.1"/>
    </source>
</evidence>
<evidence type="ECO:0000259" key="10">
    <source>
        <dbReference type="Pfam" id="PF04290"/>
    </source>
</evidence>
<gene>
    <name evidence="11" type="ORF">FKY71_10215</name>
</gene>
<evidence type="ECO:0000256" key="1">
    <source>
        <dbReference type="ARBA" id="ARBA00004429"/>
    </source>
</evidence>
<evidence type="ECO:0000256" key="5">
    <source>
        <dbReference type="ARBA" id="ARBA00022692"/>
    </source>
</evidence>
<protein>
    <recommendedName>
        <fullName evidence="9">TRAP transporter small permease protein</fullName>
    </recommendedName>
</protein>
<dbReference type="Proteomes" id="UP000315400">
    <property type="component" value="Unassembled WGS sequence"/>
</dbReference>
<dbReference type="InterPro" id="IPR055348">
    <property type="entry name" value="DctQ"/>
</dbReference>
<dbReference type="EMBL" id="VIFK01000089">
    <property type="protein sequence ID" value="TQE99141.1"/>
    <property type="molecule type" value="Genomic_DNA"/>
</dbReference>
<dbReference type="PANTHER" id="PTHR35011">
    <property type="entry name" value="2,3-DIKETO-L-GULONATE TRAP TRANSPORTER SMALL PERMEASE PROTEIN YIAM"/>
    <property type="match status" value="1"/>
</dbReference>
<proteinExistence type="inferred from homology"/>
<dbReference type="AlphaFoldDB" id="A0A540VQW0"/>
<feature type="transmembrane region" description="Helical" evidence="9">
    <location>
        <begin position="134"/>
        <end position="159"/>
    </location>
</feature>